<accession>A0A1I6FS07</accession>
<dbReference type="STRING" id="670154.SAMN04488002_0183"/>
<dbReference type="OrthoDB" id="284135at2"/>
<organism evidence="1 2">
    <name type="scientific">Litoreibacter janthinus</name>
    <dbReference type="NCBI Taxonomy" id="670154"/>
    <lineage>
        <taxon>Bacteria</taxon>
        <taxon>Pseudomonadati</taxon>
        <taxon>Pseudomonadota</taxon>
        <taxon>Alphaproteobacteria</taxon>
        <taxon>Rhodobacterales</taxon>
        <taxon>Roseobacteraceae</taxon>
        <taxon>Litoreibacter</taxon>
    </lineage>
</organism>
<dbReference type="Proteomes" id="UP000199658">
    <property type="component" value="Unassembled WGS sequence"/>
</dbReference>
<dbReference type="AlphaFoldDB" id="A0A1I6FS07"/>
<proteinExistence type="predicted"/>
<name>A0A1I6FS07_9RHOB</name>
<protein>
    <recommendedName>
        <fullName evidence="3">DUF2924 domain-containing protein</fullName>
    </recommendedName>
</protein>
<dbReference type="EMBL" id="FOYO01000001">
    <property type="protein sequence ID" value="SFR32694.1"/>
    <property type="molecule type" value="Genomic_DNA"/>
</dbReference>
<dbReference type="RefSeq" id="WP_090211294.1">
    <property type="nucleotide sequence ID" value="NZ_FOYO01000001.1"/>
</dbReference>
<sequence>MERIETGTRDAVIDAWAVTFGRPPAKKLSSSLMHAALAYERQCKDADGLSKADRRRIASMAGVERLRGASSRTRAAPGAHLVREWNGRSYQVEVVEGGYVLDGKAYRSLSAVAKQITGAHWSGPRFFGVSG</sequence>
<evidence type="ECO:0000313" key="2">
    <source>
        <dbReference type="Proteomes" id="UP000199658"/>
    </source>
</evidence>
<evidence type="ECO:0008006" key="3">
    <source>
        <dbReference type="Google" id="ProtNLM"/>
    </source>
</evidence>
<evidence type="ECO:0000313" key="1">
    <source>
        <dbReference type="EMBL" id="SFR32694.1"/>
    </source>
</evidence>
<dbReference type="InterPro" id="IPR021322">
    <property type="entry name" value="DUF2924"/>
</dbReference>
<keyword evidence="2" id="KW-1185">Reference proteome</keyword>
<dbReference type="Pfam" id="PF11149">
    <property type="entry name" value="DUF2924"/>
    <property type="match status" value="1"/>
</dbReference>
<reference evidence="2" key="1">
    <citation type="submission" date="2016-10" db="EMBL/GenBank/DDBJ databases">
        <authorList>
            <person name="Varghese N."/>
            <person name="Submissions S."/>
        </authorList>
    </citation>
    <scope>NUCLEOTIDE SEQUENCE [LARGE SCALE GENOMIC DNA]</scope>
    <source>
        <strain evidence="2">DSM 26921</strain>
    </source>
</reference>
<gene>
    <name evidence="1" type="ORF">SAMN04488002_0183</name>
</gene>